<protein>
    <submittedName>
        <fullName evidence="4">WD40 repeat protein</fullName>
    </submittedName>
</protein>
<name>A0A7W7HYH1_9ACTN</name>
<dbReference type="SMART" id="SM00320">
    <property type="entry name" value="WD40"/>
    <property type="match status" value="13"/>
</dbReference>
<dbReference type="InterPro" id="IPR011047">
    <property type="entry name" value="Quinoprotein_ADH-like_sf"/>
</dbReference>
<dbReference type="PROSITE" id="PS50082">
    <property type="entry name" value="WD_REPEATS_2"/>
    <property type="match status" value="13"/>
</dbReference>
<feature type="repeat" description="WD" evidence="3">
    <location>
        <begin position="1198"/>
        <end position="1242"/>
    </location>
</feature>
<dbReference type="InterPro" id="IPR015943">
    <property type="entry name" value="WD40/YVTN_repeat-like_dom_sf"/>
</dbReference>
<reference evidence="4 5" key="1">
    <citation type="submission" date="2020-08" db="EMBL/GenBank/DDBJ databases">
        <title>Sequencing the genomes of 1000 actinobacteria strains.</title>
        <authorList>
            <person name="Klenk H.-P."/>
        </authorList>
    </citation>
    <scope>NUCLEOTIDE SEQUENCE [LARGE SCALE GENOMIC DNA]</scope>
    <source>
        <strain evidence="4 5">DSM 43149</strain>
    </source>
</reference>
<comment type="caution">
    <text evidence="4">The sequence shown here is derived from an EMBL/GenBank/DDBJ whole genome shotgun (WGS) entry which is preliminary data.</text>
</comment>
<dbReference type="CDD" id="cd00200">
    <property type="entry name" value="WD40"/>
    <property type="match status" value="2"/>
</dbReference>
<dbReference type="InterPro" id="IPR020472">
    <property type="entry name" value="WD40_PAC1"/>
</dbReference>
<feature type="repeat" description="WD" evidence="3">
    <location>
        <begin position="1014"/>
        <end position="1058"/>
    </location>
</feature>
<feature type="repeat" description="WD" evidence="3">
    <location>
        <begin position="943"/>
        <end position="966"/>
    </location>
</feature>
<evidence type="ECO:0000313" key="4">
    <source>
        <dbReference type="EMBL" id="MBB4763081.1"/>
    </source>
</evidence>
<feature type="repeat" description="WD" evidence="3">
    <location>
        <begin position="1106"/>
        <end position="1150"/>
    </location>
</feature>
<evidence type="ECO:0000256" key="2">
    <source>
        <dbReference type="ARBA" id="ARBA00022737"/>
    </source>
</evidence>
<feature type="repeat" description="WD" evidence="3">
    <location>
        <begin position="1244"/>
        <end position="1288"/>
    </location>
</feature>
<feature type="repeat" description="WD" evidence="3">
    <location>
        <begin position="897"/>
        <end position="920"/>
    </location>
</feature>
<feature type="repeat" description="WD" evidence="3">
    <location>
        <begin position="787"/>
        <end position="831"/>
    </location>
</feature>
<gene>
    <name evidence="4" type="ORF">BJ971_003637</name>
</gene>
<feature type="repeat" description="WD" evidence="3">
    <location>
        <begin position="1290"/>
        <end position="1325"/>
    </location>
</feature>
<evidence type="ECO:0000313" key="5">
    <source>
        <dbReference type="Proteomes" id="UP000578112"/>
    </source>
</evidence>
<dbReference type="Gene3D" id="2.130.10.10">
    <property type="entry name" value="YVTN repeat-like/Quinoprotein amine dehydrogenase"/>
    <property type="match status" value="5"/>
</dbReference>
<sequence>MTSAARAPSVEIFTVALGAYRQPDLHPPLDADGEAEALAGVLLEHVDGHTNPWHVPAGERDTGAVHARLQRWAQPGDRAGSVLAWVGHGTSETGTAHLIVPGARAEPGDDHPAEDALFNPDSLAEQIEREYRRRHHLPGNFVIVLIEACGAGRFVELTAARLLAIGGIHGILLVGVGEPYGHGVLGNARATLAAVLGQYTVNDTAIRLGDLADRLDTAISAGHVQPLRLAGCTLHRPGPTITAPLDVYAALEHALAGLPAAERAHYARKGMGADFGELAWNFVGRRQELGAVNRWLRRQDNDLLVVTGTAGTGKSALLGNLLLHDRPAVHRLLRQAGFLPPHDPSPTGPPSPQIDVCLHLTGMDIPAVVAGIADAAGLPAIPQPPGSGGQATPHVDALATALRDHGQPVTVLADGLDEARDPIDVARLLGTVAALPGVRMIVGTRASTLEGPDQPAPATHDLLDALAAASGQTEVMTLARDPQALAEYLRRQLADLDTATLDHLIDRIASDTTGTREFLFARLAVHELRADPALLSPARRADLDALLDGTHRTLFVAALDRLGRHTPAVPVLLHALAFARGRGLPRADRLWLTVAKSLTGAPVTDADLTEAVRSAAPYIMLDAEHDQSVYRLAHRTFAEHYETLPDHAERGRTVARSLLDSAVSNFEDQTLNPYLVLHLADHIADIGQPGWEHLAANVQTLDRLEPDTVATAVFRHGFGRFRIPAEIQGTVLAAHYLTTVSAADRALPRQLAMAKLGHPLRSEGIAGDGTPTLVAAVQRRETIHRALTGHIGAVTAMVAFAGPDGRALLATGSHDRMVRVWDLETGAQVGDPLAGHTSSVTSLVAFAGPDGRALLATGSHDRTVRVWGLDTGTRVGDLLTRRTGWVVAFTGPDERPLLATGSDDGTVRVWDPITGTAVGTPFTGYTGWVTAVIAFAGPDGRALLATGSHDRTVRIWDLETGAQVGDPLTGHTGWVTAVVTFAGPDGRALLATGSHDRTVRIWDLETGAQVGDPLTGHTGSVTAVVTFAGPDGRALLATGSHDRTVRIWDPDTGTVVGEPFIGHTLVVSALVAFTGRDGRTLLVTGGDDRTVRVWDPDTGTAVGEPSTGHTAGVAAMAAFTGPAGRPLLATGSNDRTVRVWDPDTGTAVGEPLTGHPLAVTALVAFTGPGGRPLLATGGEDRTVRVWDPITGTAVGEPFIGHTAGVAALAAFTGPDGRPLLATGSHDRTVRIWDPGTGAAVGEPLAGHTLAVTALVAFTGPDGRPLLATGSYDRTVRVWDPGTGAAVGEPLTGHTAGVAAMAAFTGPAGRPLIATGSYDRTVRVWDPGIGTAAGEPLTGHTDSVTALVAFTGPEGRPLLVTSGNDETMRIWDPSLGNAPISVRLGEIGVALAVLQADVVVATNQGWARLRQFGSYARRGHFRR</sequence>
<feature type="repeat" description="WD" evidence="3">
    <location>
        <begin position="1152"/>
        <end position="1196"/>
    </location>
</feature>
<dbReference type="Pfam" id="PF00400">
    <property type="entry name" value="WD40"/>
    <property type="match status" value="13"/>
</dbReference>
<accession>A0A7W7HYH1</accession>
<dbReference type="PRINTS" id="PR00320">
    <property type="entry name" value="GPROTEINBRPT"/>
</dbReference>
<keyword evidence="1 3" id="KW-0853">WD repeat</keyword>
<dbReference type="PROSITE" id="PS00678">
    <property type="entry name" value="WD_REPEATS_1"/>
    <property type="match status" value="3"/>
</dbReference>
<proteinExistence type="predicted"/>
<feature type="repeat" description="WD" evidence="3">
    <location>
        <begin position="833"/>
        <end position="877"/>
    </location>
</feature>
<dbReference type="Proteomes" id="UP000578112">
    <property type="component" value="Unassembled WGS sequence"/>
</dbReference>
<dbReference type="InterPro" id="IPR027417">
    <property type="entry name" value="P-loop_NTPase"/>
</dbReference>
<feature type="repeat" description="WD" evidence="3">
    <location>
        <begin position="1060"/>
        <end position="1104"/>
    </location>
</feature>
<dbReference type="SUPFAM" id="SSF52540">
    <property type="entry name" value="P-loop containing nucleoside triphosphate hydrolases"/>
    <property type="match status" value="1"/>
</dbReference>
<dbReference type="InterPro" id="IPR019775">
    <property type="entry name" value="WD40_repeat_CS"/>
</dbReference>
<dbReference type="InterPro" id="IPR011044">
    <property type="entry name" value="Quino_amine_DH_bsu"/>
</dbReference>
<dbReference type="PANTHER" id="PTHR19848:SF8">
    <property type="entry name" value="F-BOX AND WD REPEAT DOMAIN CONTAINING 7"/>
    <property type="match status" value="1"/>
</dbReference>
<keyword evidence="2" id="KW-0677">Repeat</keyword>
<feature type="repeat" description="WD" evidence="3">
    <location>
        <begin position="1336"/>
        <end position="1371"/>
    </location>
</feature>
<evidence type="ECO:0000256" key="3">
    <source>
        <dbReference type="PROSITE-ProRule" id="PRU00221"/>
    </source>
</evidence>
<dbReference type="SUPFAM" id="SSF50998">
    <property type="entry name" value="Quinoprotein alcohol dehydrogenase-like"/>
    <property type="match status" value="1"/>
</dbReference>
<dbReference type="InterPro" id="IPR001680">
    <property type="entry name" value="WD40_rpt"/>
</dbReference>
<feature type="repeat" description="WD" evidence="3">
    <location>
        <begin position="968"/>
        <end position="1012"/>
    </location>
</feature>
<dbReference type="PANTHER" id="PTHR19848">
    <property type="entry name" value="WD40 REPEAT PROTEIN"/>
    <property type="match status" value="1"/>
</dbReference>
<organism evidence="4 5">
    <name type="scientific">Actinoplanes digitatis</name>
    <dbReference type="NCBI Taxonomy" id="1868"/>
    <lineage>
        <taxon>Bacteria</taxon>
        <taxon>Bacillati</taxon>
        <taxon>Actinomycetota</taxon>
        <taxon>Actinomycetes</taxon>
        <taxon>Micromonosporales</taxon>
        <taxon>Micromonosporaceae</taxon>
        <taxon>Actinoplanes</taxon>
    </lineage>
</organism>
<dbReference type="PROSITE" id="PS50294">
    <property type="entry name" value="WD_REPEATS_REGION"/>
    <property type="match status" value="11"/>
</dbReference>
<dbReference type="RefSeq" id="WP_184994438.1">
    <property type="nucleotide sequence ID" value="NZ_JACHNH010000001.1"/>
</dbReference>
<dbReference type="SUPFAM" id="SSF50969">
    <property type="entry name" value="YVTN repeat-like/Quinoprotein amine dehydrogenase"/>
    <property type="match status" value="1"/>
</dbReference>
<keyword evidence="5" id="KW-1185">Reference proteome</keyword>
<evidence type="ECO:0000256" key="1">
    <source>
        <dbReference type="ARBA" id="ARBA00022574"/>
    </source>
</evidence>
<dbReference type="EMBL" id="JACHNH010000001">
    <property type="protein sequence ID" value="MBB4763081.1"/>
    <property type="molecule type" value="Genomic_DNA"/>
</dbReference>